<protein>
    <submittedName>
        <fullName evidence="1">Uncharacterized protein</fullName>
    </submittedName>
</protein>
<gene>
    <name evidence="1" type="ORF">JOB18_008438</name>
</gene>
<comment type="caution">
    <text evidence="1">The sequence shown here is derived from an EMBL/GenBank/DDBJ whole genome shotgun (WGS) entry which is preliminary data.</text>
</comment>
<organism evidence="1 2">
    <name type="scientific">Solea senegalensis</name>
    <name type="common">Senegalese sole</name>
    <dbReference type="NCBI Taxonomy" id="28829"/>
    <lineage>
        <taxon>Eukaryota</taxon>
        <taxon>Metazoa</taxon>
        <taxon>Chordata</taxon>
        <taxon>Craniata</taxon>
        <taxon>Vertebrata</taxon>
        <taxon>Euteleostomi</taxon>
        <taxon>Actinopterygii</taxon>
        <taxon>Neopterygii</taxon>
        <taxon>Teleostei</taxon>
        <taxon>Neoteleostei</taxon>
        <taxon>Acanthomorphata</taxon>
        <taxon>Carangaria</taxon>
        <taxon>Pleuronectiformes</taxon>
        <taxon>Pleuronectoidei</taxon>
        <taxon>Soleidae</taxon>
        <taxon>Solea</taxon>
    </lineage>
</organism>
<reference evidence="1 2" key="1">
    <citation type="journal article" date="2021" name="Sci. Rep.">
        <title>Chromosome anchoring in Senegalese sole (Solea senegalensis) reveals sex-associated markers and genome rearrangements in flatfish.</title>
        <authorList>
            <person name="Guerrero-Cozar I."/>
            <person name="Gomez-Garrido J."/>
            <person name="Berbel C."/>
            <person name="Martinez-Blanch J.F."/>
            <person name="Alioto T."/>
            <person name="Claros M.G."/>
            <person name="Gagnaire P.A."/>
            <person name="Manchado M."/>
        </authorList>
    </citation>
    <scope>NUCLEOTIDE SEQUENCE [LARGE SCALE GENOMIC DNA]</scope>
    <source>
        <strain evidence="1">Sse05_10M</strain>
    </source>
</reference>
<dbReference type="EMBL" id="JAGKHQ010000002">
    <property type="protein sequence ID" value="KAG7521865.1"/>
    <property type="molecule type" value="Genomic_DNA"/>
</dbReference>
<evidence type="ECO:0000313" key="1">
    <source>
        <dbReference type="EMBL" id="KAG7521865.1"/>
    </source>
</evidence>
<proteinExistence type="predicted"/>
<sequence>MGIPVDVSQISSKKIGDQLALKCRRGVMKCLIRTTLLHWGYCGHASAKQRFSIYDGREDSSTPLNRILLKWRQRYLT</sequence>
<evidence type="ECO:0000313" key="2">
    <source>
        <dbReference type="Proteomes" id="UP000693946"/>
    </source>
</evidence>
<name>A0AAV6SXH3_SOLSE</name>
<dbReference type="Proteomes" id="UP000693946">
    <property type="component" value="Linkage Group LG10"/>
</dbReference>
<keyword evidence="2" id="KW-1185">Reference proteome</keyword>
<accession>A0AAV6SXH3</accession>
<dbReference type="AlphaFoldDB" id="A0AAV6SXH3"/>